<dbReference type="Proteomes" id="UP000249890">
    <property type="component" value="Chromosome"/>
</dbReference>
<name>A0A2Z2KTE3_9BACL</name>
<gene>
    <name evidence="1" type="ORF">B9T62_18905</name>
</gene>
<evidence type="ECO:0000313" key="1">
    <source>
        <dbReference type="EMBL" id="ASA22678.1"/>
    </source>
</evidence>
<organism evidence="1 2">
    <name type="scientific">Paenibacillus donghaensis</name>
    <dbReference type="NCBI Taxonomy" id="414771"/>
    <lineage>
        <taxon>Bacteria</taxon>
        <taxon>Bacillati</taxon>
        <taxon>Bacillota</taxon>
        <taxon>Bacilli</taxon>
        <taxon>Bacillales</taxon>
        <taxon>Paenibacillaceae</taxon>
        <taxon>Paenibacillus</taxon>
    </lineage>
</organism>
<reference evidence="1 2" key="1">
    <citation type="submission" date="2017-06" db="EMBL/GenBank/DDBJ databases">
        <title>Complete genome sequence of Paenibacillus donghaensis KCTC 13049T isolated from East Sea sediment, South Korea.</title>
        <authorList>
            <person name="Jung B.K."/>
            <person name="Hong S.-J."/>
            <person name="Shin J.-H."/>
        </authorList>
    </citation>
    <scope>NUCLEOTIDE SEQUENCE [LARGE SCALE GENOMIC DNA]</scope>
    <source>
        <strain evidence="1 2">KCTC 13049</strain>
    </source>
</reference>
<accession>A0A2Z2KTE3</accession>
<dbReference type="AlphaFoldDB" id="A0A2Z2KTE3"/>
<dbReference type="EMBL" id="CP021780">
    <property type="protein sequence ID" value="ASA22678.1"/>
    <property type="molecule type" value="Genomic_DNA"/>
</dbReference>
<sequence length="107" mass="12437">MKYFKCEVVTTNTYIVEIDEDIINEEWMDNFSDCFFDCKTIEGHAENLAIQRAGLVSRNDTFIEGYGKVRVKSRGFDSKEWEKVTNGITIKVVNEDEEIEAEVKEIK</sequence>
<protein>
    <submittedName>
        <fullName evidence="1">Uncharacterized protein</fullName>
    </submittedName>
</protein>
<evidence type="ECO:0000313" key="2">
    <source>
        <dbReference type="Proteomes" id="UP000249890"/>
    </source>
</evidence>
<dbReference type="OrthoDB" id="2653040at2"/>
<dbReference type="RefSeq" id="WP_087916676.1">
    <property type="nucleotide sequence ID" value="NZ_CP021780.1"/>
</dbReference>
<proteinExistence type="predicted"/>
<dbReference type="KEGG" id="pdh:B9T62_18905"/>
<keyword evidence="2" id="KW-1185">Reference proteome</keyword>